<feature type="region of interest" description="Disordered" evidence="1">
    <location>
        <begin position="277"/>
        <end position="314"/>
    </location>
</feature>
<accession>A0ABD1JE70</accession>
<dbReference type="PANTHER" id="PTHR15607">
    <property type="entry name" value="SYNAPTONEMAL COMPLEX PROTEIN-RELATED"/>
    <property type="match status" value="1"/>
</dbReference>
<dbReference type="InterPro" id="IPR024835">
    <property type="entry name" value="SYCP2-like"/>
</dbReference>
<feature type="region of interest" description="Disordered" evidence="1">
    <location>
        <begin position="245"/>
        <end position="265"/>
    </location>
</feature>
<gene>
    <name evidence="3" type="ORF">ACEWY4_018783</name>
</gene>
<comment type="caution">
    <text evidence="3">The sequence shown here is derived from an EMBL/GenBank/DDBJ whole genome shotgun (WGS) entry which is preliminary data.</text>
</comment>
<feature type="compositionally biased region" description="Pro residues" evidence="1">
    <location>
        <begin position="247"/>
        <end position="257"/>
    </location>
</feature>
<evidence type="ECO:0000313" key="3">
    <source>
        <dbReference type="EMBL" id="KAL2085463.1"/>
    </source>
</evidence>
<feature type="region of interest" description="Disordered" evidence="1">
    <location>
        <begin position="492"/>
        <end position="513"/>
    </location>
</feature>
<feature type="domain" description="Synaptonemal complex protein 2 Spt16M-like" evidence="2">
    <location>
        <begin position="94"/>
        <end position="134"/>
    </location>
</feature>
<keyword evidence="4" id="KW-1185">Reference proteome</keyword>
<dbReference type="InterPro" id="IPR040560">
    <property type="entry name" value="SYCP2_SLD"/>
</dbReference>
<sequence>MTDSTGTDKSPARPDKRKLIHVRQSLNQNPPDPALWCSGDGRDGVLQTQTGYYEFQVAITEALSRMTIKRTREEVIRKWFGPGNLASSFMAIKFVEFETLFKPKDENLKEFWIDFNIGSSCITFSVHDPEVKPYYLVYLLGLLFSVHGPEVKPYYLAYLLGLLFSVHGPEVKPYYLAYLLSLLFSVHGPEVKPYYLAYLLMMNDQKVLTVSTTSPVLPYGKLSGCAVQLFFSACHEIAAAVQKVFGDPPPSGPPPKPNNTRGGLSWDEVVGIASDELGPLHLTPSDRNYTRRKPKVKVLPLSSPSSGEERHAKDISLSQESFLLGKRPHESPESSVTHRRKQAVAGLQLQDLYTSNPLEGAADTIVAEGKDPDADLMGSDVMAAFRSFKTQLMDHVAAKYQKIESKSLQSLSDCQVQVTSLLKNVHAQRLQLMERFEQVVVEQLGRLEQDCRSLRNIEQETMTFWRTEYQAVKSFCERQQSRLGSLGICNGLTTQHSPREPGQGEAETMEYSG</sequence>
<evidence type="ECO:0000313" key="4">
    <source>
        <dbReference type="Proteomes" id="UP001591681"/>
    </source>
</evidence>
<proteinExistence type="predicted"/>
<organism evidence="3 4">
    <name type="scientific">Coilia grayii</name>
    <name type="common">Gray's grenadier anchovy</name>
    <dbReference type="NCBI Taxonomy" id="363190"/>
    <lineage>
        <taxon>Eukaryota</taxon>
        <taxon>Metazoa</taxon>
        <taxon>Chordata</taxon>
        <taxon>Craniata</taxon>
        <taxon>Vertebrata</taxon>
        <taxon>Euteleostomi</taxon>
        <taxon>Actinopterygii</taxon>
        <taxon>Neopterygii</taxon>
        <taxon>Teleostei</taxon>
        <taxon>Clupei</taxon>
        <taxon>Clupeiformes</taxon>
        <taxon>Clupeoidei</taxon>
        <taxon>Engraulidae</taxon>
        <taxon>Coilinae</taxon>
        <taxon>Coilia</taxon>
    </lineage>
</organism>
<evidence type="ECO:0000256" key="1">
    <source>
        <dbReference type="SAM" id="MobiDB-lite"/>
    </source>
</evidence>
<dbReference type="Pfam" id="PF18584">
    <property type="entry name" value="SYCP2_SLD"/>
    <property type="match status" value="1"/>
</dbReference>
<dbReference type="Proteomes" id="UP001591681">
    <property type="component" value="Unassembled WGS sequence"/>
</dbReference>
<dbReference type="PANTHER" id="PTHR15607:SF18">
    <property type="entry name" value="SYNAPTONEMAL COMPLEX PROTEIN 2-LIKE ISOFORM X1"/>
    <property type="match status" value="1"/>
</dbReference>
<dbReference type="EMBL" id="JBHFQA010000016">
    <property type="protein sequence ID" value="KAL2085463.1"/>
    <property type="molecule type" value="Genomic_DNA"/>
</dbReference>
<name>A0ABD1JE70_9TELE</name>
<reference evidence="3 4" key="1">
    <citation type="submission" date="2024-09" db="EMBL/GenBank/DDBJ databases">
        <title>A chromosome-level genome assembly of Gray's grenadier anchovy, Coilia grayii.</title>
        <authorList>
            <person name="Fu Z."/>
        </authorList>
    </citation>
    <scope>NUCLEOTIDE SEQUENCE [LARGE SCALE GENOMIC DNA]</scope>
    <source>
        <strain evidence="3">G4</strain>
        <tissue evidence="3">Muscle</tissue>
    </source>
</reference>
<dbReference type="AlphaFoldDB" id="A0ABD1JE70"/>
<protein>
    <recommendedName>
        <fullName evidence="2">Synaptonemal complex protein 2 Spt16M-like domain-containing protein</fullName>
    </recommendedName>
</protein>
<evidence type="ECO:0000259" key="2">
    <source>
        <dbReference type="Pfam" id="PF18584"/>
    </source>
</evidence>